<proteinExistence type="predicted"/>
<protein>
    <submittedName>
        <fullName evidence="1">Uncharacterized protein</fullName>
    </submittedName>
</protein>
<reference evidence="1 2" key="1">
    <citation type="submission" date="2021-02" db="EMBL/GenBank/DDBJ databases">
        <title>Actinophytocola xerophila sp. nov., isolated from soil of cotton cropping field.</title>
        <authorList>
            <person name="Huang R."/>
            <person name="Chen X."/>
            <person name="Ge X."/>
            <person name="Liu W."/>
        </authorList>
    </citation>
    <scope>NUCLEOTIDE SEQUENCE [LARGE SCALE GENOMIC DNA]</scope>
    <source>
        <strain evidence="1 2">S1-96</strain>
    </source>
</reference>
<organism evidence="1 2">
    <name type="scientific">Actinophytocola gossypii</name>
    <dbReference type="NCBI Taxonomy" id="2812003"/>
    <lineage>
        <taxon>Bacteria</taxon>
        <taxon>Bacillati</taxon>
        <taxon>Actinomycetota</taxon>
        <taxon>Actinomycetes</taxon>
        <taxon>Pseudonocardiales</taxon>
        <taxon>Pseudonocardiaceae</taxon>
    </lineage>
</organism>
<sequence>MRSDGATAQATAHRLVHCVLDSDADGLTNALETVVDQGDQLRPYVREVVAELIQVAATAVRDSAGTQGGETAFAVDLRDDDDTSVSIDELAPPVRATIRALLADLNGSPEDASFQLDLAVRRLDPLTGLDTVRRALTMTVALLRWTGDAA</sequence>
<dbReference type="EMBL" id="JAFFZE010000009">
    <property type="protein sequence ID" value="MCT2583412.1"/>
    <property type="molecule type" value="Genomic_DNA"/>
</dbReference>
<dbReference type="Proteomes" id="UP001156441">
    <property type="component" value="Unassembled WGS sequence"/>
</dbReference>
<gene>
    <name evidence="1" type="ORF">JT362_09810</name>
</gene>
<name>A0ABT2J6B9_9PSEU</name>
<accession>A0ABT2J6B9</accession>
<comment type="caution">
    <text evidence="1">The sequence shown here is derived from an EMBL/GenBank/DDBJ whole genome shotgun (WGS) entry which is preliminary data.</text>
</comment>
<evidence type="ECO:0000313" key="2">
    <source>
        <dbReference type="Proteomes" id="UP001156441"/>
    </source>
</evidence>
<evidence type="ECO:0000313" key="1">
    <source>
        <dbReference type="EMBL" id="MCT2583412.1"/>
    </source>
</evidence>
<dbReference type="RefSeq" id="WP_260190788.1">
    <property type="nucleotide sequence ID" value="NZ_JAFFZE010000009.1"/>
</dbReference>
<keyword evidence="2" id="KW-1185">Reference proteome</keyword>